<dbReference type="SUPFAM" id="SSF53335">
    <property type="entry name" value="S-adenosyl-L-methionine-dependent methyltransferases"/>
    <property type="match status" value="1"/>
</dbReference>
<dbReference type="RefSeq" id="WP_304374137.1">
    <property type="nucleotide sequence ID" value="NZ_JAUOZU010000001.1"/>
</dbReference>
<dbReference type="EC" id="2.1.1.174" evidence="7"/>
<dbReference type="CDD" id="cd02440">
    <property type="entry name" value="AdoMet_MTases"/>
    <property type="match status" value="1"/>
</dbReference>
<keyword evidence="8" id="KW-1185">Reference proteome</keyword>
<evidence type="ECO:0000256" key="3">
    <source>
        <dbReference type="ARBA" id="ARBA00022603"/>
    </source>
</evidence>
<dbReference type="EC" id="2.1.1.172" evidence="7"/>
<dbReference type="PROSITE" id="PS00092">
    <property type="entry name" value="N6_MTASE"/>
    <property type="match status" value="1"/>
</dbReference>
<evidence type="ECO:0000256" key="5">
    <source>
        <dbReference type="ARBA" id="ARBA00022691"/>
    </source>
</evidence>
<dbReference type="InterPro" id="IPR007848">
    <property type="entry name" value="Small_mtfrase_dom"/>
</dbReference>
<dbReference type="GO" id="GO:0052916">
    <property type="term" value="F:23S rRNA (guanine(1835)-N(2))-methyltransferase activity"/>
    <property type="evidence" value="ECO:0007669"/>
    <property type="project" value="UniProtKB-EC"/>
</dbReference>
<sequence length="338" mass="37056">MSRDAVKTLFHPFATLTLTPPPAGEKVLFLGAETGFQLPEGFEAHILAVQSFRPLHLALERQGMEAQPFSEGSDYDAALILMSRHRGLNEAYLADALERVRAGGLVVVAGSKEDGVQSLRKRLTALGLDLDHLAKYHAQAFWFRTSGDSAALLASLKPAETVVAGQFRTLPGMFSHEEIDPGSAFLARYLPKDFRKDAADFGAGWGYLTSELYAKSPAVASIDLYEADHLALEAARKNITALHPSLQTRYHWHDLAREEVKARYDLIIMNPPFHEGHAAEPGLGQAFIKTASKALRPGGELLLVANRGLPYEPILAAEFKSSGETARNARFKVLWAKK</sequence>
<dbReference type="PANTHER" id="PTHR47816">
    <property type="entry name" value="RIBOSOMAL RNA SMALL SUBUNIT METHYLTRANSFERASE C"/>
    <property type="match status" value="1"/>
</dbReference>
<keyword evidence="5" id="KW-0949">S-adenosyl-L-methionine</keyword>
<proteinExistence type="predicted"/>
<evidence type="ECO:0000256" key="4">
    <source>
        <dbReference type="ARBA" id="ARBA00022679"/>
    </source>
</evidence>
<reference evidence="7" key="2">
    <citation type="submission" date="2023-07" db="EMBL/GenBank/DDBJ databases">
        <authorList>
            <person name="Shen H."/>
        </authorList>
    </citation>
    <scope>NUCLEOTIDE SEQUENCE</scope>
    <source>
        <strain evidence="7">TNR-22</strain>
    </source>
</reference>
<comment type="caution">
    <text evidence="7">The sequence shown here is derived from an EMBL/GenBank/DDBJ whole genome shotgun (WGS) entry which is preliminary data.</text>
</comment>
<keyword evidence="2" id="KW-0698">rRNA processing</keyword>
<feature type="domain" description="Methyltransferase small" evidence="6">
    <location>
        <begin position="166"/>
        <end position="334"/>
    </location>
</feature>
<keyword evidence="1" id="KW-0963">Cytoplasm</keyword>
<dbReference type="InterPro" id="IPR002052">
    <property type="entry name" value="DNA_methylase_N6_adenine_CS"/>
</dbReference>
<dbReference type="GO" id="GO:0052914">
    <property type="term" value="F:16S rRNA (guanine(1207)-N(2))-methyltransferase activity"/>
    <property type="evidence" value="ECO:0007669"/>
    <property type="project" value="UniProtKB-EC"/>
</dbReference>
<dbReference type="InterPro" id="IPR029063">
    <property type="entry name" value="SAM-dependent_MTases_sf"/>
</dbReference>
<name>A0ABT8YGF1_9HYPH</name>
<accession>A0ABT8YGF1</accession>
<dbReference type="Proteomes" id="UP001174932">
    <property type="component" value="Unassembled WGS sequence"/>
</dbReference>
<keyword evidence="4 7" id="KW-0808">Transferase</keyword>
<evidence type="ECO:0000313" key="7">
    <source>
        <dbReference type="EMBL" id="MDO6962350.1"/>
    </source>
</evidence>
<organism evidence="7 8">
    <name type="scientific">Rhizobium alvei</name>
    <dbReference type="NCBI Taxonomy" id="1132659"/>
    <lineage>
        <taxon>Bacteria</taxon>
        <taxon>Pseudomonadati</taxon>
        <taxon>Pseudomonadota</taxon>
        <taxon>Alphaproteobacteria</taxon>
        <taxon>Hyphomicrobiales</taxon>
        <taxon>Rhizobiaceae</taxon>
        <taxon>Rhizobium/Agrobacterium group</taxon>
        <taxon>Rhizobium</taxon>
    </lineage>
</organism>
<reference evidence="7" key="1">
    <citation type="journal article" date="2015" name="Int. J. Syst. Evol. Microbiol.">
        <title>Rhizobium alvei sp. nov., isolated from a freshwater river.</title>
        <authorList>
            <person name="Sheu S.Y."/>
            <person name="Huang H.W."/>
            <person name="Young C.C."/>
            <person name="Chen W.M."/>
        </authorList>
    </citation>
    <scope>NUCLEOTIDE SEQUENCE</scope>
    <source>
        <strain evidence="7">TNR-22</strain>
    </source>
</reference>
<dbReference type="InterPro" id="IPR046977">
    <property type="entry name" value="RsmC/RlmG"/>
</dbReference>
<dbReference type="EMBL" id="JAUOZU010000001">
    <property type="protein sequence ID" value="MDO6962350.1"/>
    <property type="molecule type" value="Genomic_DNA"/>
</dbReference>
<dbReference type="Gene3D" id="3.40.50.150">
    <property type="entry name" value="Vaccinia Virus protein VP39"/>
    <property type="match status" value="2"/>
</dbReference>
<gene>
    <name evidence="7" type="ORF">Q4481_00185</name>
</gene>
<evidence type="ECO:0000256" key="1">
    <source>
        <dbReference type="ARBA" id="ARBA00022490"/>
    </source>
</evidence>
<evidence type="ECO:0000313" key="8">
    <source>
        <dbReference type="Proteomes" id="UP001174932"/>
    </source>
</evidence>
<keyword evidence="3 7" id="KW-0489">Methyltransferase</keyword>
<protein>
    <submittedName>
        <fullName evidence="7">Class I SAM-dependent methyltransferase</fullName>
        <ecNumber evidence="7">2.1.1.172</ecNumber>
        <ecNumber evidence="7">2.1.1.174</ecNumber>
    </submittedName>
</protein>
<evidence type="ECO:0000259" key="6">
    <source>
        <dbReference type="Pfam" id="PF05175"/>
    </source>
</evidence>
<evidence type="ECO:0000256" key="2">
    <source>
        <dbReference type="ARBA" id="ARBA00022552"/>
    </source>
</evidence>
<dbReference type="PANTHER" id="PTHR47816:SF4">
    <property type="entry name" value="RIBOSOMAL RNA SMALL SUBUNIT METHYLTRANSFERASE C"/>
    <property type="match status" value="1"/>
</dbReference>
<dbReference type="Pfam" id="PF05175">
    <property type="entry name" value="MTS"/>
    <property type="match status" value="1"/>
</dbReference>